<feature type="region of interest" description="Disordered" evidence="1">
    <location>
        <begin position="401"/>
        <end position="521"/>
    </location>
</feature>
<sequence length="568" mass="62851">MRYESWDVLLFPENSKIPIQEFKTQCFVTPDRDSPFLQNPGIVGPAAYHIPQGNLGQIPVLTTFVPSLPHNASFRVSIHSWEKPQPSRLMDNLLQPEDQLSFEARVFVDGVCVSGTAFRDRTNWPHIIGLSSQVDKSGNPDHLRFPPFHQEILEQRHWDAGDFHGRIRVVISEGFYRPSRTLPFERVKDIVAFSFQHAPLQVLEYSNIAWPNSGMWSQGPRLFKYQSGSAFSEPKELDEAHAHSPTKHESRHMPTGASQVSNSTLYNAWAYRNYQPVMMRQNTPREPKWSTQEPPVPDNFIDPYMLDPAMRHRGARSSLEDIPMPDYLSSSTSSRAFSSMTGISYQHSKQPSLVGPLADEQYSQFLEALSPPKMLPIGTHAPTNTPSATLPMGRKLSAAAEARSASYSKSGSRSVLKEISQPGTRDVSGSSARSNIPPDPVVETASASKLHSSPSGPIRGRKEAMSDNKENEGAIETPRKGSDNKVNNTPTRTARHTSGSVEVSSESKRNRSTGSAGGEIAHVSKEGFVAISPTHAETDDHIHQAGFDEYLNSNLHASGAPIEIVDIE</sequence>
<feature type="region of interest" description="Disordered" evidence="1">
    <location>
        <begin position="234"/>
        <end position="258"/>
    </location>
</feature>
<feature type="compositionally biased region" description="Polar residues" evidence="1">
    <location>
        <begin position="484"/>
        <end position="504"/>
    </location>
</feature>
<feature type="compositionally biased region" description="Basic and acidic residues" evidence="1">
    <location>
        <begin position="460"/>
        <end position="483"/>
    </location>
</feature>
<reference evidence="3" key="1">
    <citation type="journal article" date="2017" name="Genome Biol.">
        <title>Comparative genomics reveals high biological diversity and specific adaptations in the industrially and medically important fungal genus Aspergillus.</title>
        <authorList>
            <person name="de Vries R.P."/>
            <person name="Riley R."/>
            <person name="Wiebenga A."/>
            <person name="Aguilar-Osorio G."/>
            <person name="Amillis S."/>
            <person name="Uchima C.A."/>
            <person name="Anderluh G."/>
            <person name="Asadollahi M."/>
            <person name="Askin M."/>
            <person name="Barry K."/>
            <person name="Battaglia E."/>
            <person name="Bayram O."/>
            <person name="Benocci T."/>
            <person name="Braus-Stromeyer S.A."/>
            <person name="Caldana C."/>
            <person name="Canovas D."/>
            <person name="Cerqueira G.C."/>
            <person name="Chen F."/>
            <person name="Chen W."/>
            <person name="Choi C."/>
            <person name="Clum A."/>
            <person name="Dos Santos R.A."/>
            <person name="Damasio A.R."/>
            <person name="Diallinas G."/>
            <person name="Emri T."/>
            <person name="Fekete E."/>
            <person name="Flipphi M."/>
            <person name="Freyberg S."/>
            <person name="Gallo A."/>
            <person name="Gournas C."/>
            <person name="Habgood R."/>
            <person name="Hainaut M."/>
            <person name="Harispe M.L."/>
            <person name="Henrissat B."/>
            <person name="Hilden K.S."/>
            <person name="Hope R."/>
            <person name="Hossain A."/>
            <person name="Karabika E."/>
            <person name="Karaffa L."/>
            <person name="Karanyi Z."/>
            <person name="Krasevec N."/>
            <person name="Kuo A."/>
            <person name="Kusch H."/>
            <person name="LaButti K."/>
            <person name="Lagendijk E.L."/>
            <person name="Lapidus A."/>
            <person name="Levasseur A."/>
            <person name="Lindquist E."/>
            <person name="Lipzen A."/>
            <person name="Logrieco A.F."/>
            <person name="MacCabe A."/>
            <person name="Maekelae M.R."/>
            <person name="Malavazi I."/>
            <person name="Melin P."/>
            <person name="Meyer V."/>
            <person name="Mielnichuk N."/>
            <person name="Miskei M."/>
            <person name="Molnar A.P."/>
            <person name="Mule G."/>
            <person name="Ngan C.Y."/>
            <person name="Orejas M."/>
            <person name="Orosz E."/>
            <person name="Ouedraogo J.P."/>
            <person name="Overkamp K.M."/>
            <person name="Park H.-S."/>
            <person name="Perrone G."/>
            <person name="Piumi F."/>
            <person name="Punt P.J."/>
            <person name="Ram A.F."/>
            <person name="Ramon A."/>
            <person name="Rauscher S."/>
            <person name="Record E."/>
            <person name="Riano-Pachon D.M."/>
            <person name="Robert V."/>
            <person name="Roehrig J."/>
            <person name="Ruller R."/>
            <person name="Salamov A."/>
            <person name="Salih N.S."/>
            <person name="Samson R.A."/>
            <person name="Sandor E."/>
            <person name="Sanguinetti M."/>
            <person name="Schuetze T."/>
            <person name="Sepcic K."/>
            <person name="Shelest E."/>
            <person name="Sherlock G."/>
            <person name="Sophianopoulou V."/>
            <person name="Squina F.M."/>
            <person name="Sun H."/>
            <person name="Susca A."/>
            <person name="Todd R.B."/>
            <person name="Tsang A."/>
            <person name="Unkles S.E."/>
            <person name="van de Wiele N."/>
            <person name="van Rossen-Uffink D."/>
            <person name="Oliveira J.V."/>
            <person name="Vesth T.C."/>
            <person name="Visser J."/>
            <person name="Yu J.-H."/>
            <person name="Zhou M."/>
            <person name="Andersen M.R."/>
            <person name="Archer D.B."/>
            <person name="Baker S.E."/>
            <person name="Benoit I."/>
            <person name="Brakhage A.A."/>
            <person name="Braus G.H."/>
            <person name="Fischer R."/>
            <person name="Frisvad J.C."/>
            <person name="Goldman G.H."/>
            <person name="Houbraken J."/>
            <person name="Oakley B."/>
            <person name="Pocsi I."/>
            <person name="Scazzocchio C."/>
            <person name="Seiboth B."/>
            <person name="vanKuyk P.A."/>
            <person name="Wortman J."/>
            <person name="Dyer P.S."/>
            <person name="Grigoriev I.V."/>
        </authorList>
    </citation>
    <scope>NUCLEOTIDE SEQUENCE [LARGE SCALE GENOMIC DNA]</scope>
    <source>
        <strain evidence="3">DTO 134E9</strain>
    </source>
</reference>
<feature type="compositionally biased region" description="Basic and acidic residues" evidence="1">
    <location>
        <begin position="234"/>
        <end position="252"/>
    </location>
</feature>
<name>A0A1L9RHF1_ASPWE</name>
<dbReference type="VEuPathDB" id="FungiDB:ASPWEDRAFT_173770"/>
<evidence type="ECO:0000313" key="2">
    <source>
        <dbReference type="EMBL" id="OJJ34352.1"/>
    </source>
</evidence>
<feature type="compositionally biased region" description="Polar residues" evidence="1">
    <location>
        <begin position="445"/>
        <end position="455"/>
    </location>
</feature>
<feature type="compositionally biased region" description="Polar residues" evidence="1">
    <location>
        <begin position="421"/>
        <end position="434"/>
    </location>
</feature>
<keyword evidence="3" id="KW-1185">Reference proteome</keyword>
<dbReference type="OrthoDB" id="5417628at2759"/>
<gene>
    <name evidence="2" type="ORF">ASPWEDRAFT_173770</name>
</gene>
<dbReference type="AlphaFoldDB" id="A0A1L9RHF1"/>
<proteinExistence type="predicted"/>
<organism evidence="2 3">
    <name type="scientific">Aspergillus wentii DTO 134E9</name>
    <dbReference type="NCBI Taxonomy" id="1073089"/>
    <lineage>
        <taxon>Eukaryota</taxon>
        <taxon>Fungi</taxon>
        <taxon>Dikarya</taxon>
        <taxon>Ascomycota</taxon>
        <taxon>Pezizomycotina</taxon>
        <taxon>Eurotiomycetes</taxon>
        <taxon>Eurotiomycetidae</taxon>
        <taxon>Eurotiales</taxon>
        <taxon>Aspergillaceae</taxon>
        <taxon>Aspergillus</taxon>
        <taxon>Aspergillus subgen. Cremei</taxon>
    </lineage>
</organism>
<protein>
    <submittedName>
        <fullName evidence="2">Uncharacterized protein</fullName>
    </submittedName>
</protein>
<dbReference type="EMBL" id="KV878213">
    <property type="protein sequence ID" value="OJJ34352.1"/>
    <property type="molecule type" value="Genomic_DNA"/>
</dbReference>
<dbReference type="RefSeq" id="XP_040688028.1">
    <property type="nucleotide sequence ID" value="XM_040831132.1"/>
</dbReference>
<feature type="compositionally biased region" description="Low complexity" evidence="1">
    <location>
        <begin position="401"/>
        <end position="414"/>
    </location>
</feature>
<accession>A0A1L9RHF1</accession>
<evidence type="ECO:0000256" key="1">
    <source>
        <dbReference type="SAM" id="MobiDB-lite"/>
    </source>
</evidence>
<evidence type="ECO:0000313" key="3">
    <source>
        <dbReference type="Proteomes" id="UP000184383"/>
    </source>
</evidence>
<dbReference type="GeneID" id="63746980"/>
<dbReference type="Proteomes" id="UP000184383">
    <property type="component" value="Unassembled WGS sequence"/>
</dbReference>
<dbReference type="STRING" id="1073089.A0A1L9RHF1"/>